<accession>A0ABT4GQH3</accession>
<proteinExistence type="predicted"/>
<evidence type="ECO:0000313" key="3">
    <source>
        <dbReference type="Proteomes" id="UP001527099"/>
    </source>
</evidence>
<reference evidence="2 3" key="1">
    <citation type="submission" date="2022-05" db="EMBL/GenBank/DDBJ databases">
        <title>Genome Sequencing of Bee-Associated Microbes.</title>
        <authorList>
            <person name="Dunlap C."/>
        </authorList>
    </citation>
    <scope>NUCLEOTIDE SEQUENCE [LARGE SCALE GENOMIC DNA]</scope>
    <source>
        <strain evidence="2 3">NRRL B-14421</strain>
    </source>
</reference>
<dbReference type="RefSeq" id="WP_268618874.1">
    <property type="nucleotide sequence ID" value="NZ_JAMDMX010000287.1"/>
</dbReference>
<organism evidence="2 3">
    <name type="scientific">Paenibacillus alginolyticus</name>
    <dbReference type="NCBI Taxonomy" id="59839"/>
    <lineage>
        <taxon>Bacteria</taxon>
        <taxon>Bacillati</taxon>
        <taxon>Bacillota</taxon>
        <taxon>Bacilli</taxon>
        <taxon>Bacillales</taxon>
        <taxon>Paenibacillaceae</taxon>
        <taxon>Paenibacillus</taxon>
    </lineage>
</organism>
<keyword evidence="3" id="KW-1185">Reference proteome</keyword>
<gene>
    <name evidence="2" type="ORF">M5X19_37360</name>
</gene>
<name>A0ABT4GQH3_9BACL</name>
<feature type="non-terminal residue" evidence="2">
    <location>
        <position position="1"/>
    </location>
</feature>
<protein>
    <submittedName>
        <fullName evidence="2">Uncharacterized protein</fullName>
    </submittedName>
</protein>
<dbReference type="EMBL" id="JAMDMX010000287">
    <property type="protein sequence ID" value="MCY9698461.1"/>
    <property type="molecule type" value="Genomic_DNA"/>
</dbReference>
<feature type="region of interest" description="Disordered" evidence="1">
    <location>
        <begin position="60"/>
        <end position="79"/>
    </location>
</feature>
<evidence type="ECO:0000313" key="2">
    <source>
        <dbReference type="EMBL" id="MCY9698461.1"/>
    </source>
</evidence>
<dbReference type="Proteomes" id="UP001527099">
    <property type="component" value="Unassembled WGS sequence"/>
</dbReference>
<comment type="caution">
    <text evidence="2">The sequence shown here is derived from an EMBL/GenBank/DDBJ whole genome shotgun (WGS) entry which is preliminary data.</text>
</comment>
<sequence>IHRLQFSFLPFGIASSDTQFCKYDLDCPRELNENGNSCRPRRSAPVFDFFSSLITQNRASNDQVYERQKPNKGGRVTSF</sequence>
<evidence type="ECO:0000256" key="1">
    <source>
        <dbReference type="SAM" id="MobiDB-lite"/>
    </source>
</evidence>